<evidence type="ECO:0000313" key="1">
    <source>
        <dbReference type="EMBL" id="MDR5895021.1"/>
    </source>
</evidence>
<dbReference type="InterPro" id="IPR005624">
    <property type="entry name" value="PduO/GlcC-like"/>
</dbReference>
<sequence>MSDQVVQTYPTISLSAAEAVLDAATDAADEQNVHVSIAVVDRGGHLVAFRRMDGGVSGGVDGALGKAVSCSKFESSMVEFSEKAREQSWIGDLPGMIPLGGAEPLKLEDELVGAVAVSGADEPEEQVVAEAAVQAFHAQG</sequence>
<dbReference type="InterPro" id="IPR038084">
    <property type="entry name" value="PduO/GlcC-like_sf"/>
</dbReference>
<reference evidence="1 2" key="1">
    <citation type="submission" date="2023-04" db="EMBL/GenBank/DDBJ databases">
        <title>A long-awaited taxogenomic arrangement of the family Halomonadaceae.</title>
        <authorList>
            <person name="De La Haba R."/>
            <person name="Chuvochina M."/>
            <person name="Wittouck S."/>
            <person name="Arahal D.R."/>
            <person name="Sanchez-Porro C."/>
            <person name="Hugenholtz P."/>
            <person name="Ventosa A."/>
        </authorList>
    </citation>
    <scope>NUCLEOTIDE SEQUENCE [LARGE SCALE GENOMIC DNA]</scope>
    <source>
        <strain evidence="1 2">DSM 22428</strain>
    </source>
</reference>
<dbReference type="Pfam" id="PF03928">
    <property type="entry name" value="HbpS-like"/>
    <property type="match status" value="1"/>
</dbReference>
<proteinExistence type="predicted"/>
<dbReference type="SUPFAM" id="SSF143744">
    <property type="entry name" value="GlcG-like"/>
    <property type="match status" value="1"/>
</dbReference>
<dbReference type="Proteomes" id="UP001269375">
    <property type="component" value="Unassembled WGS sequence"/>
</dbReference>
<accession>A0ABU1GSN1</accession>
<organism evidence="1 2">
    <name type="scientific">Larsenimonas suaedae</name>
    <dbReference type="NCBI Taxonomy" id="1851019"/>
    <lineage>
        <taxon>Bacteria</taxon>
        <taxon>Pseudomonadati</taxon>
        <taxon>Pseudomonadota</taxon>
        <taxon>Gammaproteobacteria</taxon>
        <taxon>Oceanospirillales</taxon>
        <taxon>Halomonadaceae</taxon>
        <taxon>Larsenimonas</taxon>
    </lineage>
</organism>
<keyword evidence="2" id="KW-1185">Reference proteome</keyword>
<gene>
    <name evidence="1" type="ORF">QC825_02885</name>
</gene>
<name>A0ABU1GSN1_9GAMM</name>
<protein>
    <submittedName>
        <fullName evidence="1">Heme-binding protein</fullName>
    </submittedName>
</protein>
<dbReference type="InterPro" id="IPR052517">
    <property type="entry name" value="GlcG_carb_metab_protein"/>
</dbReference>
<dbReference type="PANTHER" id="PTHR34309:SF1">
    <property type="entry name" value="PROTEIN GLCG"/>
    <property type="match status" value="1"/>
</dbReference>
<comment type="caution">
    <text evidence="1">The sequence shown here is derived from an EMBL/GenBank/DDBJ whole genome shotgun (WGS) entry which is preliminary data.</text>
</comment>
<dbReference type="RefSeq" id="WP_251592407.1">
    <property type="nucleotide sequence ID" value="NZ_JAMLJI010000002.1"/>
</dbReference>
<evidence type="ECO:0000313" key="2">
    <source>
        <dbReference type="Proteomes" id="UP001269375"/>
    </source>
</evidence>
<dbReference type="EMBL" id="JARWAO010000001">
    <property type="protein sequence ID" value="MDR5895021.1"/>
    <property type="molecule type" value="Genomic_DNA"/>
</dbReference>
<dbReference type="Gene3D" id="3.30.450.150">
    <property type="entry name" value="Haem-degrading domain"/>
    <property type="match status" value="1"/>
</dbReference>
<dbReference type="PANTHER" id="PTHR34309">
    <property type="entry name" value="SLR1406 PROTEIN"/>
    <property type="match status" value="1"/>
</dbReference>